<dbReference type="GeneID" id="103590215"/>
<dbReference type="Pfam" id="PF06094">
    <property type="entry name" value="GGACT"/>
    <property type="match status" value="1"/>
</dbReference>
<dbReference type="PANTHER" id="PTHR12510">
    <property type="entry name" value="TROPONIN C-AKIN-1 PROTEIN"/>
    <property type="match status" value="1"/>
</dbReference>
<dbReference type="InterPro" id="IPR036568">
    <property type="entry name" value="GGCT-like_sf"/>
</dbReference>
<sequence length="149" mass="16688">MAQVFVYGTLKRGQPNHSVLLDGEHGQAAFLGLARTLERYPLVIAGEYNVPRLLNLPGTGHYVQGELYTVDERMLRFLDAFEGCPDEYQRTLLSVQVLQGDGGPQEAVVQCFVYSTATYPPEWAQLPCLDCYDSQGPHGLRYHPGESRR</sequence>
<keyword evidence="3 4" id="KW-0456">Lyase</keyword>
<name>A0ABM0QQJ1_GALVR</name>
<reference evidence="7 8" key="1">
    <citation type="submission" date="2025-05" db="UniProtKB">
        <authorList>
            <consortium name="RefSeq"/>
        </authorList>
    </citation>
    <scope>IDENTIFICATION</scope>
</reference>
<dbReference type="InterPro" id="IPR013024">
    <property type="entry name" value="GGCT-like"/>
</dbReference>
<dbReference type="InterPro" id="IPR009288">
    <property type="entry name" value="AIG2-like_dom"/>
</dbReference>
<dbReference type="InterPro" id="IPR039126">
    <property type="entry name" value="GGACT"/>
</dbReference>
<gene>
    <name evidence="7 8" type="primary">GGACT</name>
</gene>
<dbReference type="EC" id="4.3.2.8" evidence="4"/>
<dbReference type="RefSeq" id="XP_008570630.1">
    <property type="nucleotide sequence ID" value="XM_008572408.1"/>
</dbReference>
<accession>A0ABM0QQJ1</accession>
<comment type="function">
    <text evidence="4">Catalyzes the formation of 5-oxo-L-proline from L-gamma-glutamyl-L-epsilon-lysine.</text>
</comment>
<feature type="domain" description="Gamma-glutamylcyclotransferase AIG2-like" evidence="5">
    <location>
        <begin position="4"/>
        <end position="118"/>
    </location>
</feature>
<protein>
    <recommendedName>
        <fullName evidence="4">Gamma-glutamylaminecyclotransferase</fullName>
        <ecNumber evidence="4">4.3.2.8</ecNumber>
    </recommendedName>
</protein>
<evidence type="ECO:0000256" key="1">
    <source>
        <dbReference type="ARBA" id="ARBA00001684"/>
    </source>
</evidence>
<evidence type="ECO:0000313" key="8">
    <source>
        <dbReference type="RefSeq" id="XP_008570632.1"/>
    </source>
</evidence>
<evidence type="ECO:0000256" key="4">
    <source>
        <dbReference type="RuleBase" id="RU367036"/>
    </source>
</evidence>
<dbReference type="RefSeq" id="XP_008570632.1">
    <property type="nucleotide sequence ID" value="XM_008572410.1"/>
</dbReference>
<evidence type="ECO:0000256" key="3">
    <source>
        <dbReference type="ARBA" id="ARBA00023239"/>
    </source>
</evidence>
<evidence type="ECO:0000259" key="5">
    <source>
        <dbReference type="Pfam" id="PF06094"/>
    </source>
</evidence>
<dbReference type="PANTHER" id="PTHR12510:SF4">
    <property type="entry name" value="GAMMA-GLUTAMYLAMINECYCLOTRANSFERASE"/>
    <property type="match status" value="1"/>
</dbReference>
<dbReference type="Proteomes" id="UP000694923">
    <property type="component" value="Unplaced"/>
</dbReference>
<evidence type="ECO:0000313" key="7">
    <source>
        <dbReference type="RefSeq" id="XP_008570630.1"/>
    </source>
</evidence>
<dbReference type="SUPFAM" id="SSF110857">
    <property type="entry name" value="Gamma-glutamyl cyclotransferase-like"/>
    <property type="match status" value="1"/>
</dbReference>
<dbReference type="Gene3D" id="3.10.490.10">
    <property type="entry name" value="Gamma-glutamyl cyclotransferase-like"/>
    <property type="match status" value="1"/>
</dbReference>
<keyword evidence="6" id="KW-1185">Reference proteome</keyword>
<dbReference type="CDD" id="cd06661">
    <property type="entry name" value="GGCT_like"/>
    <property type="match status" value="1"/>
</dbReference>
<proteinExistence type="inferred from homology"/>
<evidence type="ECO:0000256" key="2">
    <source>
        <dbReference type="ARBA" id="ARBA00008861"/>
    </source>
</evidence>
<evidence type="ECO:0000313" key="6">
    <source>
        <dbReference type="Proteomes" id="UP000694923"/>
    </source>
</evidence>
<comment type="similarity">
    <text evidence="2 4">Belongs to the gamma-glutamylcyclotransferase family.</text>
</comment>
<comment type="catalytic activity">
    <reaction evidence="1 4">
        <text>epsilon-(gamma-L-glutamyl)-L-lysine = 5-oxo-L-proline + L-lysine</text>
        <dbReference type="Rhea" id="RHEA:16961"/>
        <dbReference type="ChEBI" id="CHEBI:32551"/>
        <dbReference type="ChEBI" id="CHEBI:58402"/>
        <dbReference type="ChEBI" id="CHEBI:133752"/>
        <dbReference type="EC" id="4.3.2.8"/>
    </reaction>
</comment>
<organism evidence="6 8">
    <name type="scientific">Galeopterus variegatus</name>
    <name type="common">Malayan flying lemur</name>
    <name type="synonym">Cynocephalus variegatus</name>
    <dbReference type="NCBI Taxonomy" id="482537"/>
    <lineage>
        <taxon>Eukaryota</taxon>
        <taxon>Metazoa</taxon>
        <taxon>Chordata</taxon>
        <taxon>Craniata</taxon>
        <taxon>Vertebrata</taxon>
        <taxon>Euteleostomi</taxon>
        <taxon>Mammalia</taxon>
        <taxon>Eutheria</taxon>
        <taxon>Euarchontoglires</taxon>
        <taxon>Dermoptera</taxon>
        <taxon>Cynocephalidae</taxon>
        <taxon>Galeopterus</taxon>
    </lineage>
</organism>